<keyword evidence="3" id="KW-1185">Reference proteome</keyword>
<feature type="transmembrane region" description="Helical" evidence="1">
    <location>
        <begin position="44"/>
        <end position="65"/>
    </location>
</feature>
<keyword evidence="1" id="KW-0812">Transmembrane</keyword>
<protein>
    <submittedName>
        <fullName evidence="2">Uncharacterized protein</fullName>
    </submittedName>
</protein>
<dbReference type="RefSeq" id="WP_188969671.1">
    <property type="nucleotide sequence ID" value="NZ_BMKW01000009.1"/>
</dbReference>
<evidence type="ECO:0000313" key="2">
    <source>
        <dbReference type="EMBL" id="GGJ27669.1"/>
    </source>
</evidence>
<keyword evidence="1" id="KW-0472">Membrane</keyword>
<dbReference type="EMBL" id="BMKW01000009">
    <property type="protein sequence ID" value="GGJ27669.1"/>
    <property type="molecule type" value="Genomic_DNA"/>
</dbReference>
<proteinExistence type="predicted"/>
<sequence length="124" mass="13645">MGGVLAQYVVSTAWCYAMIFTLAMTALGQFGLVPPVLEPAPSLLSIWGMVLSVACLVQFAIALFIDRRHEPAKAQAFRPLLRVIWYPAAFWMPSAASTAAGFSRALLRRDGARARWTSPDRGFR</sequence>
<accession>A0A917KSR0</accession>
<feature type="transmembrane region" description="Helical" evidence="1">
    <location>
        <begin position="6"/>
        <end position="32"/>
    </location>
</feature>
<organism evidence="2 3">
    <name type="scientific">Neoroseomonas lacus</name>
    <dbReference type="NCBI Taxonomy" id="287609"/>
    <lineage>
        <taxon>Bacteria</taxon>
        <taxon>Pseudomonadati</taxon>
        <taxon>Pseudomonadota</taxon>
        <taxon>Alphaproteobacteria</taxon>
        <taxon>Acetobacterales</taxon>
        <taxon>Acetobacteraceae</taxon>
        <taxon>Neoroseomonas</taxon>
    </lineage>
</organism>
<gene>
    <name evidence="2" type="ORF">GCM10011320_38670</name>
</gene>
<reference evidence="2" key="2">
    <citation type="submission" date="2020-09" db="EMBL/GenBank/DDBJ databases">
        <authorList>
            <person name="Sun Q."/>
            <person name="Zhou Y."/>
        </authorList>
    </citation>
    <scope>NUCLEOTIDE SEQUENCE</scope>
    <source>
        <strain evidence="2">CGMCC 1.3617</strain>
    </source>
</reference>
<evidence type="ECO:0000256" key="1">
    <source>
        <dbReference type="SAM" id="Phobius"/>
    </source>
</evidence>
<dbReference type="Proteomes" id="UP000661507">
    <property type="component" value="Unassembled WGS sequence"/>
</dbReference>
<name>A0A917KSR0_9PROT</name>
<comment type="caution">
    <text evidence="2">The sequence shown here is derived from an EMBL/GenBank/DDBJ whole genome shotgun (WGS) entry which is preliminary data.</text>
</comment>
<dbReference type="AlphaFoldDB" id="A0A917KSR0"/>
<evidence type="ECO:0000313" key="3">
    <source>
        <dbReference type="Proteomes" id="UP000661507"/>
    </source>
</evidence>
<keyword evidence="1" id="KW-1133">Transmembrane helix</keyword>
<reference evidence="2" key="1">
    <citation type="journal article" date="2014" name="Int. J. Syst. Evol. Microbiol.">
        <title>Complete genome sequence of Corynebacterium casei LMG S-19264T (=DSM 44701T), isolated from a smear-ripened cheese.</title>
        <authorList>
            <consortium name="US DOE Joint Genome Institute (JGI-PGF)"/>
            <person name="Walter F."/>
            <person name="Albersmeier A."/>
            <person name="Kalinowski J."/>
            <person name="Ruckert C."/>
        </authorList>
    </citation>
    <scope>NUCLEOTIDE SEQUENCE</scope>
    <source>
        <strain evidence="2">CGMCC 1.3617</strain>
    </source>
</reference>